<dbReference type="GO" id="GO:0018104">
    <property type="term" value="P:peptidoglycan-protein cross-linking"/>
    <property type="evidence" value="ECO:0007669"/>
    <property type="project" value="TreeGrafter"/>
</dbReference>
<evidence type="ECO:0000256" key="1">
    <source>
        <dbReference type="ARBA" id="ARBA00004752"/>
    </source>
</evidence>
<dbReference type="GO" id="GO:0008360">
    <property type="term" value="P:regulation of cell shape"/>
    <property type="evidence" value="ECO:0007669"/>
    <property type="project" value="UniProtKB-UniRule"/>
</dbReference>
<dbReference type="CDD" id="cd16913">
    <property type="entry name" value="YkuD_like"/>
    <property type="match status" value="1"/>
</dbReference>
<dbReference type="PROSITE" id="PS51257">
    <property type="entry name" value="PROKAR_LIPOPROTEIN"/>
    <property type="match status" value="1"/>
</dbReference>
<evidence type="ECO:0000256" key="7">
    <source>
        <dbReference type="ARBA" id="ARBA00022984"/>
    </source>
</evidence>
<name>A0A916VWE8_9HYPH</name>
<dbReference type="InterPro" id="IPR005490">
    <property type="entry name" value="LD_TPept_cat_dom"/>
</dbReference>
<evidence type="ECO:0000256" key="9">
    <source>
        <dbReference type="PROSITE-ProRule" id="PRU01373"/>
    </source>
</evidence>
<evidence type="ECO:0000313" key="12">
    <source>
        <dbReference type="EMBL" id="GGA46355.1"/>
    </source>
</evidence>
<feature type="active site" description="Proton donor/acceptor" evidence="9">
    <location>
        <position position="177"/>
    </location>
</feature>
<protein>
    <submittedName>
        <fullName evidence="12">L,D-transpeptidase</fullName>
    </submittedName>
</protein>
<dbReference type="RefSeq" id="WP_127073984.1">
    <property type="nucleotide sequence ID" value="NZ_BMKB01000002.1"/>
</dbReference>
<dbReference type="PROSITE" id="PS52029">
    <property type="entry name" value="LD_TPASE"/>
    <property type="match status" value="1"/>
</dbReference>
<organism evidence="12 13">
    <name type="scientific">Pelagibacterium lentulum</name>
    <dbReference type="NCBI Taxonomy" id="2029865"/>
    <lineage>
        <taxon>Bacteria</taxon>
        <taxon>Pseudomonadati</taxon>
        <taxon>Pseudomonadota</taxon>
        <taxon>Alphaproteobacteria</taxon>
        <taxon>Hyphomicrobiales</taxon>
        <taxon>Devosiaceae</taxon>
        <taxon>Pelagibacterium</taxon>
    </lineage>
</organism>
<feature type="active site" description="Nucleophile" evidence="9">
    <location>
        <position position="193"/>
    </location>
</feature>
<dbReference type="Proteomes" id="UP000596977">
    <property type="component" value="Unassembled WGS sequence"/>
</dbReference>
<evidence type="ECO:0000256" key="10">
    <source>
        <dbReference type="SAM" id="SignalP"/>
    </source>
</evidence>
<keyword evidence="8 9" id="KW-0961">Cell wall biogenesis/degradation</keyword>
<evidence type="ECO:0000256" key="3">
    <source>
        <dbReference type="ARBA" id="ARBA00022676"/>
    </source>
</evidence>
<evidence type="ECO:0000256" key="8">
    <source>
        <dbReference type="ARBA" id="ARBA00023316"/>
    </source>
</evidence>
<dbReference type="AlphaFoldDB" id="A0A916VWE8"/>
<evidence type="ECO:0000259" key="11">
    <source>
        <dbReference type="PROSITE" id="PS52029"/>
    </source>
</evidence>
<keyword evidence="4" id="KW-0808">Transferase</keyword>
<evidence type="ECO:0000256" key="6">
    <source>
        <dbReference type="ARBA" id="ARBA00022960"/>
    </source>
</evidence>
<evidence type="ECO:0000256" key="2">
    <source>
        <dbReference type="ARBA" id="ARBA00005992"/>
    </source>
</evidence>
<comment type="similarity">
    <text evidence="2">Belongs to the YkuD family.</text>
</comment>
<dbReference type="SUPFAM" id="SSF141523">
    <property type="entry name" value="L,D-transpeptidase catalytic domain-like"/>
    <property type="match status" value="1"/>
</dbReference>
<gene>
    <name evidence="12" type="ORF">GCM10011499_15130</name>
</gene>
<dbReference type="Gene3D" id="2.40.440.10">
    <property type="entry name" value="L,D-transpeptidase catalytic domain-like"/>
    <property type="match status" value="1"/>
</dbReference>
<proteinExistence type="inferred from homology"/>
<keyword evidence="13" id="KW-1185">Reference proteome</keyword>
<dbReference type="PANTHER" id="PTHR30582">
    <property type="entry name" value="L,D-TRANSPEPTIDASE"/>
    <property type="match status" value="1"/>
</dbReference>
<dbReference type="FunFam" id="2.40.440.10:FF:000002">
    <property type="entry name" value="L,D-transpeptidase ErfK/SrfK"/>
    <property type="match status" value="1"/>
</dbReference>
<dbReference type="GO" id="GO:0071555">
    <property type="term" value="P:cell wall organization"/>
    <property type="evidence" value="ECO:0007669"/>
    <property type="project" value="UniProtKB-UniRule"/>
</dbReference>
<feature type="domain" description="L,D-TPase catalytic" evidence="11">
    <location>
        <begin position="81"/>
        <end position="217"/>
    </location>
</feature>
<feature type="signal peptide" evidence="10">
    <location>
        <begin position="1"/>
        <end position="19"/>
    </location>
</feature>
<reference evidence="12 13" key="1">
    <citation type="journal article" date="2014" name="Int. J. Syst. Evol. Microbiol.">
        <title>Complete genome sequence of Corynebacterium casei LMG S-19264T (=DSM 44701T), isolated from a smear-ripened cheese.</title>
        <authorList>
            <consortium name="US DOE Joint Genome Institute (JGI-PGF)"/>
            <person name="Walter F."/>
            <person name="Albersmeier A."/>
            <person name="Kalinowski J."/>
            <person name="Ruckert C."/>
        </authorList>
    </citation>
    <scope>NUCLEOTIDE SEQUENCE [LARGE SCALE GENOMIC DNA]</scope>
    <source>
        <strain evidence="12 13">CGMCC 1.15896</strain>
    </source>
</reference>
<dbReference type="GO" id="GO:0016757">
    <property type="term" value="F:glycosyltransferase activity"/>
    <property type="evidence" value="ECO:0007669"/>
    <property type="project" value="UniProtKB-KW"/>
</dbReference>
<dbReference type="InterPro" id="IPR038063">
    <property type="entry name" value="Transpep_catalytic_dom"/>
</dbReference>
<keyword evidence="10" id="KW-0732">Signal</keyword>
<dbReference type="EMBL" id="BMKB01000002">
    <property type="protein sequence ID" value="GGA46355.1"/>
    <property type="molecule type" value="Genomic_DNA"/>
</dbReference>
<keyword evidence="6 9" id="KW-0133">Cell shape</keyword>
<comment type="pathway">
    <text evidence="1 9">Cell wall biogenesis; peptidoglycan biosynthesis.</text>
</comment>
<keyword evidence="5" id="KW-0378">Hydrolase</keyword>
<accession>A0A916VWE8</accession>
<feature type="chain" id="PRO_5036766808" evidence="10">
    <location>
        <begin position="20"/>
        <end position="217"/>
    </location>
</feature>
<dbReference type="Pfam" id="PF03734">
    <property type="entry name" value="YkuD"/>
    <property type="match status" value="1"/>
</dbReference>
<dbReference type="PANTHER" id="PTHR30582:SF24">
    <property type="entry name" value="L,D-TRANSPEPTIDASE ERFK_SRFK-RELATED"/>
    <property type="match status" value="1"/>
</dbReference>
<sequence length="217" mass="24238">MIRREFLTGAASLSALALAGCATTNMEPTPVPAQPQFDPFYVNMYGPLPNERHPVPAVDLRHLKPEYYRRVVDDPTGERPGTLVVDTASRYLYLVRENRQAIRYGVGIGRAGFSWSGRGYIQYKREWPTWTPPAEMIAREPHLEEWRNGQPGGLDNPLGARALYIFENGRDTIYRVHGSGEAWTIGDAVSSGCVRLLHQDVIDLYGRVSQGSPIIVA</sequence>
<dbReference type="GO" id="GO:0005576">
    <property type="term" value="C:extracellular region"/>
    <property type="evidence" value="ECO:0007669"/>
    <property type="project" value="TreeGrafter"/>
</dbReference>
<evidence type="ECO:0000256" key="5">
    <source>
        <dbReference type="ARBA" id="ARBA00022801"/>
    </source>
</evidence>
<dbReference type="GO" id="GO:0071972">
    <property type="term" value="F:peptidoglycan L,D-transpeptidase activity"/>
    <property type="evidence" value="ECO:0007669"/>
    <property type="project" value="TreeGrafter"/>
</dbReference>
<dbReference type="InterPro" id="IPR050979">
    <property type="entry name" value="LD-transpeptidase"/>
</dbReference>
<comment type="caution">
    <text evidence="12">The sequence shown here is derived from an EMBL/GenBank/DDBJ whole genome shotgun (WGS) entry which is preliminary data.</text>
</comment>
<dbReference type="OrthoDB" id="8478453at2"/>
<evidence type="ECO:0000313" key="13">
    <source>
        <dbReference type="Proteomes" id="UP000596977"/>
    </source>
</evidence>
<keyword evidence="3" id="KW-0328">Glycosyltransferase</keyword>
<evidence type="ECO:0000256" key="4">
    <source>
        <dbReference type="ARBA" id="ARBA00022679"/>
    </source>
</evidence>
<keyword evidence="7 9" id="KW-0573">Peptidoglycan synthesis</keyword>